<evidence type="ECO:0000256" key="4">
    <source>
        <dbReference type="SAM" id="Phobius"/>
    </source>
</evidence>
<evidence type="ECO:0000256" key="1">
    <source>
        <dbReference type="ARBA" id="ARBA00009063"/>
    </source>
</evidence>
<dbReference type="GO" id="GO:0048278">
    <property type="term" value="P:vesicle docking"/>
    <property type="evidence" value="ECO:0007669"/>
    <property type="project" value="TreeGrafter"/>
</dbReference>
<dbReference type="Gene3D" id="1.20.58.70">
    <property type="match status" value="1"/>
</dbReference>
<dbReference type="GeneID" id="42007210"/>
<dbReference type="GO" id="GO:0000149">
    <property type="term" value="F:SNARE binding"/>
    <property type="evidence" value="ECO:0007669"/>
    <property type="project" value="TreeGrafter"/>
</dbReference>
<dbReference type="GO" id="GO:0006896">
    <property type="term" value="P:Golgi to vacuole transport"/>
    <property type="evidence" value="ECO:0007669"/>
    <property type="project" value="TreeGrafter"/>
</dbReference>
<organism evidence="6 7">
    <name type="scientific">Synchytrium microbalum</name>
    <dbReference type="NCBI Taxonomy" id="1806994"/>
    <lineage>
        <taxon>Eukaryota</taxon>
        <taxon>Fungi</taxon>
        <taxon>Fungi incertae sedis</taxon>
        <taxon>Chytridiomycota</taxon>
        <taxon>Chytridiomycota incertae sedis</taxon>
        <taxon>Chytridiomycetes</taxon>
        <taxon>Synchytriales</taxon>
        <taxon>Synchytriaceae</taxon>
        <taxon>Synchytrium</taxon>
    </lineage>
</organism>
<dbReference type="InterPro" id="IPR000727">
    <property type="entry name" value="T_SNARE_dom"/>
</dbReference>
<dbReference type="PROSITE" id="PS50192">
    <property type="entry name" value="T_SNARE"/>
    <property type="match status" value="1"/>
</dbReference>
<evidence type="ECO:0000256" key="2">
    <source>
        <dbReference type="RuleBase" id="RU003858"/>
    </source>
</evidence>
<feature type="domain" description="T-SNARE coiled-coil homology" evidence="5">
    <location>
        <begin position="204"/>
        <end position="266"/>
    </location>
</feature>
<dbReference type="PANTHER" id="PTHR19957:SF38">
    <property type="entry name" value="LD27581P"/>
    <property type="match status" value="1"/>
</dbReference>
<comment type="caution">
    <text evidence="6">The sequence shown here is derived from an EMBL/GenBank/DDBJ whole genome shotgun (WGS) entry which is preliminary data.</text>
</comment>
<keyword evidence="4" id="KW-1133">Transmembrane helix</keyword>
<dbReference type="SUPFAM" id="SSF47661">
    <property type="entry name" value="t-snare proteins"/>
    <property type="match status" value="1"/>
</dbReference>
<feature type="region of interest" description="Disordered" evidence="3">
    <location>
        <begin position="1"/>
        <end position="45"/>
    </location>
</feature>
<dbReference type="PROSITE" id="PS00914">
    <property type="entry name" value="SYNTAXIN"/>
    <property type="match status" value="1"/>
</dbReference>
<dbReference type="Pfam" id="PF05739">
    <property type="entry name" value="SNARE"/>
    <property type="match status" value="1"/>
</dbReference>
<dbReference type="Proteomes" id="UP000319731">
    <property type="component" value="Unassembled WGS sequence"/>
</dbReference>
<keyword evidence="4" id="KW-0472">Membrane</keyword>
<evidence type="ECO:0000313" key="6">
    <source>
        <dbReference type="EMBL" id="TPX30429.1"/>
    </source>
</evidence>
<dbReference type="InterPro" id="IPR006011">
    <property type="entry name" value="Syntaxin_N"/>
</dbReference>
<dbReference type="InterPro" id="IPR006012">
    <property type="entry name" value="Syntaxin/epimorphin_CS"/>
</dbReference>
<dbReference type="Pfam" id="PF14523">
    <property type="entry name" value="Syntaxin_2"/>
    <property type="match status" value="1"/>
</dbReference>
<dbReference type="SMART" id="SM00397">
    <property type="entry name" value="t_SNARE"/>
    <property type="match status" value="1"/>
</dbReference>
<sequence>MSFGDFDGRSAAASSANPRQFTFNLNERGGGNNPSATGLRDFEPDPRNIDRTSHVVFQISNNVASIQKLAGLLGGSRDTPDLRQKLHGLVEDTRDMVKQTSQDLKVMVGSEDANSFEGRNRKMAQQKLQRDFEQVLGRFQSVSKFVAEKSREFVARAKAAHDRGMIDPFKEDEDLTEDAPLLGTSQTQKLKQIRALDNEVEYSEALIAEREVEVQEIERSIAEVNEIFRDLGTLVHEQGYMLDNIESNVSATAINMENATGELRTASKYQKNARARMCCLMLIVAIVIAVVVVVLVS</sequence>
<dbReference type="CDD" id="cd15840">
    <property type="entry name" value="SNARE_Qa"/>
    <property type="match status" value="1"/>
</dbReference>
<name>A0A507BTM8_9FUNG</name>
<dbReference type="GO" id="GO:0006886">
    <property type="term" value="P:intracellular protein transport"/>
    <property type="evidence" value="ECO:0007669"/>
    <property type="project" value="InterPro"/>
</dbReference>
<comment type="similarity">
    <text evidence="1 2">Belongs to the syntaxin family.</text>
</comment>
<dbReference type="RefSeq" id="XP_031022092.1">
    <property type="nucleotide sequence ID" value="XM_031171913.1"/>
</dbReference>
<dbReference type="Gene3D" id="1.20.5.110">
    <property type="match status" value="1"/>
</dbReference>
<evidence type="ECO:0000256" key="3">
    <source>
        <dbReference type="SAM" id="MobiDB-lite"/>
    </source>
</evidence>
<dbReference type="GO" id="GO:0005484">
    <property type="term" value="F:SNAP receptor activity"/>
    <property type="evidence" value="ECO:0007669"/>
    <property type="project" value="InterPro"/>
</dbReference>
<dbReference type="EMBL" id="QEAO01000070">
    <property type="protein sequence ID" value="TPX30429.1"/>
    <property type="molecule type" value="Genomic_DNA"/>
</dbReference>
<evidence type="ECO:0000313" key="7">
    <source>
        <dbReference type="Proteomes" id="UP000319731"/>
    </source>
</evidence>
<gene>
    <name evidence="6" type="ORF">SmJEL517_g05987</name>
</gene>
<protein>
    <recommendedName>
        <fullName evidence="5">t-SNARE coiled-coil homology domain-containing protein</fullName>
    </recommendedName>
</protein>
<dbReference type="FunFam" id="1.20.5.110:FF:000059">
    <property type="entry name" value="Related to syntaxin 12"/>
    <property type="match status" value="1"/>
</dbReference>
<dbReference type="PANTHER" id="PTHR19957">
    <property type="entry name" value="SYNTAXIN"/>
    <property type="match status" value="1"/>
</dbReference>
<dbReference type="GO" id="GO:0031201">
    <property type="term" value="C:SNARE complex"/>
    <property type="evidence" value="ECO:0007669"/>
    <property type="project" value="TreeGrafter"/>
</dbReference>
<dbReference type="InterPro" id="IPR010989">
    <property type="entry name" value="SNARE"/>
</dbReference>
<dbReference type="SMART" id="SM00503">
    <property type="entry name" value="SynN"/>
    <property type="match status" value="1"/>
</dbReference>
<keyword evidence="4" id="KW-0812">Transmembrane</keyword>
<proteinExistence type="inferred from homology"/>
<dbReference type="InterPro" id="IPR045242">
    <property type="entry name" value="Syntaxin"/>
</dbReference>
<dbReference type="OrthoDB" id="364348at2759"/>
<dbReference type="AlphaFoldDB" id="A0A507BTM8"/>
<dbReference type="GO" id="GO:0012505">
    <property type="term" value="C:endomembrane system"/>
    <property type="evidence" value="ECO:0007669"/>
    <property type="project" value="TreeGrafter"/>
</dbReference>
<reference evidence="6 7" key="1">
    <citation type="journal article" date="2019" name="Sci. Rep.">
        <title>Comparative genomics of chytrid fungi reveal insights into the obligate biotrophic and pathogenic lifestyle of Synchytrium endobioticum.</title>
        <authorList>
            <person name="van de Vossenberg B.T.L.H."/>
            <person name="Warris S."/>
            <person name="Nguyen H.D.T."/>
            <person name="van Gent-Pelzer M.P.E."/>
            <person name="Joly D.L."/>
            <person name="van de Geest H.C."/>
            <person name="Bonants P.J.M."/>
            <person name="Smith D.S."/>
            <person name="Levesque C.A."/>
            <person name="van der Lee T.A.J."/>
        </authorList>
    </citation>
    <scope>NUCLEOTIDE SEQUENCE [LARGE SCALE GENOMIC DNA]</scope>
    <source>
        <strain evidence="6 7">JEL517</strain>
    </source>
</reference>
<keyword evidence="7" id="KW-1185">Reference proteome</keyword>
<accession>A0A507BTM8</accession>
<dbReference type="GO" id="GO:0006906">
    <property type="term" value="P:vesicle fusion"/>
    <property type="evidence" value="ECO:0007669"/>
    <property type="project" value="TreeGrafter"/>
</dbReference>
<dbReference type="STRING" id="1806994.A0A507BTM8"/>
<feature type="transmembrane region" description="Helical" evidence="4">
    <location>
        <begin position="277"/>
        <end position="296"/>
    </location>
</feature>
<feature type="compositionally biased region" description="Polar residues" evidence="3">
    <location>
        <begin position="12"/>
        <end position="25"/>
    </location>
</feature>
<evidence type="ECO:0000259" key="5">
    <source>
        <dbReference type="PROSITE" id="PS50192"/>
    </source>
</evidence>